<dbReference type="AlphaFoldDB" id="A0A348AIC9"/>
<proteinExistence type="predicted"/>
<evidence type="ECO:0000313" key="2">
    <source>
        <dbReference type="Proteomes" id="UP000276437"/>
    </source>
</evidence>
<name>A0A348AIC9_9FIRM</name>
<protein>
    <submittedName>
        <fullName evidence="1">Uncharacterized protein</fullName>
    </submittedName>
</protein>
<reference evidence="1 2" key="1">
    <citation type="journal article" date="2018" name="Int. J. Syst. Evol. Microbiol.">
        <title>Methylomusa anaerophila gen. nov., sp. nov., an anaerobic methanol-utilizing bacterium isolated from a microbial fuel cell.</title>
        <authorList>
            <person name="Amano N."/>
            <person name="Yamamuro A."/>
            <person name="Miyahara M."/>
            <person name="Kouzuma A."/>
            <person name="Abe T."/>
            <person name="Watanabe K."/>
        </authorList>
    </citation>
    <scope>NUCLEOTIDE SEQUENCE [LARGE SCALE GENOMIC DNA]</scope>
    <source>
        <strain evidence="1 2">MMFC1</strain>
    </source>
</reference>
<accession>A0A348AIC9</accession>
<sequence length="71" mass="8475">MMNKRSPEYVKRENELCKKIQEVSEKYDQFTKEGKDTTAILRQLETILDEMQLFKKSYGIFHQPVNVDAFD</sequence>
<evidence type="ECO:0000313" key="1">
    <source>
        <dbReference type="EMBL" id="BBB90827.1"/>
    </source>
</evidence>
<dbReference type="KEGG" id="mana:MAMMFC1_01489"/>
<dbReference type="EMBL" id="AP018449">
    <property type="protein sequence ID" value="BBB90827.1"/>
    <property type="molecule type" value="Genomic_DNA"/>
</dbReference>
<dbReference type="RefSeq" id="WP_126307777.1">
    <property type="nucleotide sequence ID" value="NZ_AP018449.1"/>
</dbReference>
<gene>
    <name evidence="1" type="ORF">MAMMFC1_01489</name>
</gene>
<dbReference type="Proteomes" id="UP000276437">
    <property type="component" value="Chromosome"/>
</dbReference>
<organism evidence="1 2">
    <name type="scientific">Methylomusa anaerophila</name>
    <dbReference type="NCBI Taxonomy" id="1930071"/>
    <lineage>
        <taxon>Bacteria</taxon>
        <taxon>Bacillati</taxon>
        <taxon>Bacillota</taxon>
        <taxon>Negativicutes</taxon>
        <taxon>Selenomonadales</taxon>
        <taxon>Sporomusaceae</taxon>
        <taxon>Methylomusa</taxon>
    </lineage>
</organism>
<keyword evidence="2" id="KW-1185">Reference proteome</keyword>
<dbReference type="OrthoDB" id="1685067at2"/>